<reference evidence="3" key="1">
    <citation type="journal article" date="2019" name="Int. J. Syst. Evol. Microbiol.">
        <title>The Global Catalogue of Microorganisms (GCM) 10K type strain sequencing project: providing services to taxonomists for standard genome sequencing and annotation.</title>
        <authorList>
            <consortium name="The Broad Institute Genomics Platform"/>
            <consortium name="The Broad Institute Genome Sequencing Center for Infectious Disease"/>
            <person name="Wu L."/>
            <person name="Ma J."/>
        </authorList>
    </citation>
    <scope>NUCLEOTIDE SEQUENCE [LARGE SCALE GENOMIC DNA]</scope>
    <source>
        <strain evidence="3">JCM 9371</strain>
    </source>
</reference>
<protein>
    <submittedName>
        <fullName evidence="2">DUF2993 domain-containing protein</fullName>
    </submittedName>
</protein>
<keyword evidence="3" id="KW-1185">Reference proteome</keyword>
<organism evidence="2 3">
    <name type="scientific">Actinomadura fibrosa</name>
    <dbReference type="NCBI Taxonomy" id="111802"/>
    <lineage>
        <taxon>Bacteria</taxon>
        <taxon>Bacillati</taxon>
        <taxon>Actinomycetota</taxon>
        <taxon>Actinomycetes</taxon>
        <taxon>Streptosporangiales</taxon>
        <taxon>Thermomonosporaceae</taxon>
        <taxon>Actinomadura</taxon>
    </lineage>
</organism>
<evidence type="ECO:0000313" key="3">
    <source>
        <dbReference type="Proteomes" id="UP001597063"/>
    </source>
</evidence>
<evidence type="ECO:0000256" key="1">
    <source>
        <dbReference type="SAM" id="Phobius"/>
    </source>
</evidence>
<keyword evidence="1" id="KW-0472">Membrane</keyword>
<dbReference type="EMBL" id="JBHTGP010000013">
    <property type="protein sequence ID" value="MFD0688251.1"/>
    <property type="molecule type" value="Genomic_DNA"/>
</dbReference>
<feature type="transmembrane region" description="Helical" evidence="1">
    <location>
        <begin position="24"/>
        <end position="42"/>
    </location>
</feature>
<dbReference type="Pfam" id="PF11209">
    <property type="entry name" value="LmeA"/>
    <property type="match status" value="1"/>
</dbReference>
<keyword evidence="1" id="KW-1133">Transmembrane helix</keyword>
<name>A0ABW2XNZ1_9ACTN</name>
<dbReference type="Proteomes" id="UP001597063">
    <property type="component" value="Unassembled WGS sequence"/>
</dbReference>
<dbReference type="InterPro" id="IPR021373">
    <property type="entry name" value="DUF2993"/>
</dbReference>
<keyword evidence="1" id="KW-0812">Transmembrane</keyword>
<accession>A0ABW2XNZ1</accession>
<gene>
    <name evidence="2" type="ORF">ACFQZM_27410</name>
</gene>
<comment type="caution">
    <text evidence="2">The sequence shown here is derived from an EMBL/GenBank/DDBJ whole genome shotgun (WGS) entry which is preliminary data.</text>
</comment>
<sequence>MAKPPAAASVTREDRLPGRKRPRWLIIIVSSVVLVVLGVVVVDRGAVALAQHEMAAEIKKEGFPVTPDVTIKGVPFLTQVASRDFDDVRLSAKGIVEGPLRVTSLDVRARDVHIDDWGFSKGTLGSLDGTAFVSFGDLAKAGGEPGLDLSANGPNQVRAKVDLGVTEATALASVTKEGNNIRVKALSVEGFGLDELGDELDFTVPVSGLPLGLAFQSLTVTSKGVGLHVTGKNVKFSDR</sequence>
<dbReference type="RefSeq" id="WP_131762586.1">
    <property type="nucleotide sequence ID" value="NZ_CAACUY010000238.1"/>
</dbReference>
<evidence type="ECO:0000313" key="2">
    <source>
        <dbReference type="EMBL" id="MFD0688251.1"/>
    </source>
</evidence>
<proteinExistence type="predicted"/>